<proteinExistence type="predicted"/>
<keyword evidence="2" id="KW-1185">Reference proteome</keyword>
<organism evidence="1 2">
    <name type="scientific">Rehmannia glutinosa</name>
    <name type="common">Chinese foxglove</name>
    <dbReference type="NCBI Taxonomy" id="99300"/>
    <lineage>
        <taxon>Eukaryota</taxon>
        <taxon>Viridiplantae</taxon>
        <taxon>Streptophyta</taxon>
        <taxon>Embryophyta</taxon>
        <taxon>Tracheophyta</taxon>
        <taxon>Spermatophyta</taxon>
        <taxon>Magnoliopsida</taxon>
        <taxon>eudicotyledons</taxon>
        <taxon>Gunneridae</taxon>
        <taxon>Pentapetalae</taxon>
        <taxon>asterids</taxon>
        <taxon>lamiids</taxon>
        <taxon>Lamiales</taxon>
        <taxon>Orobanchaceae</taxon>
        <taxon>Rehmannieae</taxon>
        <taxon>Rehmannia</taxon>
    </lineage>
</organism>
<dbReference type="Proteomes" id="UP001318860">
    <property type="component" value="Unassembled WGS sequence"/>
</dbReference>
<reference evidence="1 2" key="1">
    <citation type="journal article" date="2021" name="Comput. Struct. Biotechnol. J.">
        <title>De novo genome assembly of the potent medicinal plant Rehmannia glutinosa using nanopore technology.</title>
        <authorList>
            <person name="Ma L."/>
            <person name="Dong C."/>
            <person name="Song C."/>
            <person name="Wang X."/>
            <person name="Zheng X."/>
            <person name="Niu Y."/>
            <person name="Chen S."/>
            <person name="Feng W."/>
        </authorList>
    </citation>
    <scope>NUCLEOTIDE SEQUENCE [LARGE SCALE GENOMIC DNA]</scope>
    <source>
        <strain evidence="1">DH-2019</strain>
    </source>
</reference>
<dbReference type="EMBL" id="JABTTQ020000780">
    <property type="protein sequence ID" value="KAK6137911.1"/>
    <property type="molecule type" value="Genomic_DNA"/>
</dbReference>
<sequence>MDSTWIAIFYFGEFINDDDGKWIWKRSGSEEMVDGIPISPCTSYHDLYCEVLNICKVDSSSHEIEMRFLLPRSGQFSVPVKITSDKQVQWLISLNKNNFHCPICVTLVRKVLVEHPQVENIDPFHEVENDEMQCELQNESIPFDGEMQANYDNEVNRIENINWDELEIAQDNNAR</sequence>
<evidence type="ECO:0000313" key="1">
    <source>
        <dbReference type="EMBL" id="KAK6137911.1"/>
    </source>
</evidence>
<accession>A0ABR0VUE1</accession>
<comment type="caution">
    <text evidence="1">The sequence shown here is derived from an EMBL/GenBank/DDBJ whole genome shotgun (WGS) entry which is preliminary data.</text>
</comment>
<name>A0ABR0VUE1_REHGL</name>
<evidence type="ECO:0000313" key="2">
    <source>
        <dbReference type="Proteomes" id="UP001318860"/>
    </source>
</evidence>
<gene>
    <name evidence="1" type="ORF">DH2020_028345</name>
</gene>
<protein>
    <submittedName>
        <fullName evidence="1">Uncharacterized protein</fullName>
    </submittedName>
</protein>